<name>A0A919CNQ2_9PROT</name>
<protein>
    <recommendedName>
        <fullName evidence="1">Methyltransferase FkbM domain-containing protein</fullName>
    </recommendedName>
</protein>
<dbReference type="AlphaFoldDB" id="A0A919CNQ2"/>
<evidence type="ECO:0000259" key="1">
    <source>
        <dbReference type="Pfam" id="PF05050"/>
    </source>
</evidence>
<gene>
    <name evidence="2" type="ORF">GCM10017083_15610</name>
</gene>
<dbReference type="Pfam" id="PF05050">
    <property type="entry name" value="Methyltransf_21"/>
    <property type="match status" value="1"/>
</dbReference>
<evidence type="ECO:0000313" key="2">
    <source>
        <dbReference type="EMBL" id="GHD46467.1"/>
    </source>
</evidence>
<dbReference type="InterPro" id="IPR029063">
    <property type="entry name" value="SAM-dependent_MTases_sf"/>
</dbReference>
<dbReference type="PANTHER" id="PTHR34203">
    <property type="entry name" value="METHYLTRANSFERASE, FKBM FAMILY PROTEIN"/>
    <property type="match status" value="1"/>
</dbReference>
<feature type="domain" description="Methyltransferase FkbM" evidence="1">
    <location>
        <begin position="415"/>
        <end position="566"/>
    </location>
</feature>
<dbReference type="NCBIfam" id="TIGR01444">
    <property type="entry name" value="fkbM_fam"/>
    <property type="match status" value="1"/>
</dbReference>
<reference evidence="2" key="1">
    <citation type="journal article" date="2014" name="Int. J. Syst. Evol. Microbiol.">
        <title>Complete genome sequence of Corynebacterium casei LMG S-19264T (=DSM 44701T), isolated from a smear-ripened cheese.</title>
        <authorList>
            <consortium name="US DOE Joint Genome Institute (JGI-PGF)"/>
            <person name="Walter F."/>
            <person name="Albersmeier A."/>
            <person name="Kalinowski J."/>
            <person name="Ruckert C."/>
        </authorList>
    </citation>
    <scope>NUCLEOTIDE SEQUENCE</scope>
    <source>
        <strain evidence="2">KCTC 42651</strain>
    </source>
</reference>
<dbReference type="RefSeq" id="WP_189988384.1">
    <property type="nucleotide sequence ID" value="NZ_BMZS01000003.1"/>
</dbReference>
<evidence type="ECO:0000313" key="3">
    <source>
        <dbReference type="Proteomes" id="UP000630353"/>
    </source>
</evidence>
<proteinExistence type="predicted"/>
<sequence>MPAANAPNPIEQARLLIAAGRNADARAVLAPLHGLPAAVGPVQMLVAYSYLGEANVSQALAALRRVPARVEPALGLAVARMLMTCDSGGMAIDRLRPVLVEVPSSPDAAAAIAEAAALAGRPGLALVWSGRAAVLGASSPGLTAARVQGLLDEDRCDEAARLIADAHRAGADVDAIVTTTSTRLQNADSRIASLDRMMSALDPGILRRPKVATVAATAAYNTGAADRAAALLADAGWGGPAGIDLRHEVALERGDAATAAACVARARRRVVLNPGEPDPAIDLLAFWLRSADHDSEELLRWTARGACLAGPGLQPGPDRLFAECVRWKNDMTQRLNGRGGKIAHALGTLAAEEAFKGKVAVRNGASHARISIAGKDLRLRLTSSQIRRTTATFFAMEPGMLRWFAGFEPTDVLVDVGANIGMYTVLAAGLSGCRVVAIEPFSLNVADLRHNVEINGLEHRVTVMHAAATDRERVDTLYFGQTHAGAANQSFGQDDISEQYDDRDAGREEVHGYPLDVLVQRGEIPFPTHVKIDVDGLEEPVIEGMRGILSDPRFKSLRMEIRWLEESRQAFVNTILAQGFSVKVADDVKNLLFTRVPAG</sequence>
<reference evidence="2" key="2">
    <citation type="submission" date="2020-09" db="EMBL/GenBank/DDBJ databases">
        <authorList>
            <person name="Sun Q."/>
            <person name="Kim S."/>
        </authorList>
    </citation>
    <scope>NUCLEOTIDE SEQUENCE</scope>
    <source>
        <strain evidence="2">KCTC 42651</strain>
    </source>
</reference>
<organism evidence="2 3">
    <name type="scientific">Thalassobaculum fulvum</name>
    <dbReference type="NCBI Taxonomy" id="1633335"/>
    <lineage>
        <taxon>Bacteria</taxon>
        <taxon>Pseudomonadati</taxon>
        <taxon>Pseudomonadota</taxon>
        <taxon>Alphaproteobacteria</taxon>
        <taxon>Rhodospirillales</taxon>
        <taxon>Thalassobaculaceae</taxon>
        <taxon>Thalassobaculum</taxon>
    </lineage>
</organism>
<dbReference type="EMBL" id="BMZS01000003">
    <property type="protein sequence ID" value="GHD46467.1"/>
    <property type="molecule type" value="Genomic_DNA"/>
</dbReference>
<keyword evidence="3" id="KW-1185">Reference proteome</keyword>
<dbReference type="PANTHER" id="PTHR34203:SF15">
    <property type="entry name" value="SLL1173 PROTEIN"/>
    <property type="match status" value="1"/>
</dbReference>
<dbReference type="SUPFAM" id="SSF53335">
    <property type="entry name" value="S-adenosyl-L-methionine-dependent methyltransferases"/>
    <property type="match status" value="1"/>
</dbReference>
<comment type="caution">
    <text evidence="2">The sequence shown here is derived from an EMBL/GenBank/DDBJ whole genome shotgun (WGS) entry which is preliminary data.</text>
</comment>
<accession>A0A919CNQ2</accession>
<dbReference type="Gene3D" id="3.40.50.150">
    <property type="entry name" value="Vaccinia Virus protein VP39"/>
    <property type="match status" value="1"/>
</dbReference>
<dbReference type="InterPro" id="IPR052514">
    <property type="entry name" value="SAM-dependent_MTase"/>
</dbReference>
<dbReference type="Proteomes" id="UP000630353">
    <property type="component" value="Unassembled WGS sequence"/>
</dbReference>
<dbReference type="InterPro" id="IPR006342">
    <property type="entry name" value="FkbM_mtfrase"/>
</dbReference>